<comment type="caution">
    <text evidence="2">The sequence shown here is derived from an EMBL/GenBank/DDBJ whole genome shotgun (WGS) entry which is preliminary data.</text>
</comment>
<dbReference type="EMBL" id="BTGU01000846">
    <property type="protein sequence ID" value="GMN69446.1"/>
    <property type="molecule type" value="Genomic_DNA"/>
</dbReference>
<keyword evidence="3" id="KW-1185">Reference proteome</keyword>
<gene>
    <name evidence="2" type="ORF">TIFTF001_038493</name>
</gene>
<name>A0AA88E7V1_FICCA</name>
<evidence type="ECO:0000256" key="1">
    <source>
        <dbReference type="SAM" id="MobiDB-lite"/>
    </source>
</evidence>
<proteinExistence type="predicted"/>
<feature type="region of interest" description="Disordered" evidence="1">
    <location>
        <begin position="66"/>
        <end position="101"/>
    </location>
</feature>
<organism evidence="2 3">
    <name type="scientific">Ficus carica</name>
    <name type="common">Common fig</name>
    <dbReference type="NCBI Taxonomy" id="3494"/>
    <lineage>
        <taxon>Eukaryota</taxon>
        <taxon>Viridiplantae</taxon>
        <taxon>Streptophyta</taxon>
        <taxon>Embryophyta</taxon>
        <taxon>Tracheophyta</taxon>
        <taxon>Spermatophyta</taxon>
        <taxon>Magnoliopsida</taxon>
        <taxon>eudicotyledons</taxon>
        <taxon>Gunneridae</taxon>
        <taxon>Pentapetalae</taxon>
        <taxon>rosids</taxon>
        <taxon>fabids</taxon>
        <taxon>Rosales</taxon>
        <taxon>Moraceae</taxon>
        <taxon>Ficeae</taxon>
        <taxon>Ficus</taxon>
    </lineage>
</organism>
<reference evidence="2" key="1">
    <citation type="submission" date="2023-07" db="EMBL/GenBank/DDBJ databases">
        <title>draft genome sequence of fig (Ficus carica).</title>
        <authorList>
            <person name="Takahashi T."/>
            <person name="Nishimura K."/>
        </authorList>
    </citation>
    <scope>NUCLEOTIDE SEQUENCE</scope>
</reference>
<accession>A0AA88E7V1</accession>
<evidence type="ECO:0000313" key="3">
    <source>
        <dbReference type="Proteomes" id="UP001187192"/>
    </source>
</evidence>
<dbReference type="AlphaFoldDB" id="A0AA88E7V1"/>
<evidence type="ECO:0000313" key="2">
    <source>
        <dbReference type="EMBL" id="GMN69446.1"/>
    </source>
</evidence>
<sequence>MPTIAIPMVLRRKVARSGRSASMPKATVGTAGDPTIWVGRQPAERTKLAILLGILAIRDDAGAIFDGDDNDSVDGDKHGPPSMRLKSGNFEGGLSGTTAQGQPLGAVAPAWAAVVAQQCCGAARRQPGVLLRQWPGL</sequence>
<protein>
    <submittedName>
        <fullName evidence="2">Uncharacterized protein</fullName>
    </submittedName>
</protein>
<dbReference type="Proteomes" id="UP001187192">
    <property type="component" value="Unassembled WGS sequence"/>
</dbReference>